<feature type="compositionally biased region" description="Basic and acidic residues" evidence="17">
    <location>
        <begin position="360"/>
        <end position="383"/>
    </location>
</feature>
<feature type="compositionally biased region" description="Low complexity" evidence="17">
    <location>
        <begin position="384"/>
        <end position="402"/>
    </location>
</feature>
<dbReference type="GO" id="GO:0046872">
    <property type="term" value="F:metal ion binding"/>
    <property type="evidence" value="ECO:0007669"/>
    <property type="project" value="UniProtKB-KW"/>
</dbReference>
<keyword evidence="14 16" id="KW-0547">Nucleotide-binding</keyword>
<dbReference type="InterPro" id="IPR000719">
    <property type="entry name" value="Prot_kinase_dom"/>
</dbReference>
<evidence type="ECO:0000259" key="20">
    <source>
        <dbReference type="PROSITE" id="PS50835"/>
    </source>
</evidence>
<feature type="binding site" evidence="14">
    <location>
        <position position="562"/>
    </location>
    <ligand>
        <name>ATP</name>
        <dbReference type="ChEBI" id="CHEBI:30616"/>
    </ligand>
</feature>
<dbReference type="GO" id="GO:0005886">
    <property type="term" value="C:plasma membrane"/>
    <property type="evidence" value="ECO:0007669"/>
    <property type="project" value="UniProtKB-SubCell"/>
</dbReference>
<proteinExistence type="predicted"/>
<dbReference type="PROSITE" id="PS00107">
    <property type="entry name" value="PROTEIN_KINASE_ATP"/>
    <property type="match status" value="1"/>
</dbReference>
<dbReference type="PANTHER" id="PTHR24416:SF573">
    <property type="entry name" value="INACTIVE TYROSINE-PROTEIN KINASE 7"/>
    <property type="match status" value="1"/>
</dbReference>
<dbReference type="InterPro" id="IPR050122">
    <property type="entry name" value="RTK"/>
</dbReference>
<dbReference type="InterPro" id="IPR011009">
    <property type="entry name" value="Kinase-like_dom_sf"/>
</dbReference>
<dbReference type="Gene3D" id="1.10.510.10">
    <property type="entry name" value="Transferase(Phosphotransferase) domain 1"/>
    <property type="match status" value="1"/>
</dbReference>
<name>A0AA89BSU1_PINIB</name>
<comment type="caution">
    <text evidence="21">The sequence shown here is derived from an EMBL/GenBank/DDBJ whole genome shotgun (WGS) entry which is preliminary data.</text>
</comment>
<gene>
    <name evidence="21" type="ORF">FSP39_009604</name>
</gene>
<evidence type="ECO:0008006" key="23">
    <source>
        <dbReference type="Google" id="ProtNLM"/>
    </source>
</evidence>
<keyword evidence="10" id="KW-0325">Glycoprotein</keyword>
<evidence type="ECO:0000256" key="14">
    <source>
        <dbReference type="PIRSR" id="PIRSR000615-2"/>
    </source>
</evidence>
<comment type="subcellular location">
    <subcellularLocation>
        <location evidence="2">Cell membrane</location>
    </subcellularLocation>
    <subcellularLocation>
        <location evidence="1">Membrane</location>
        <topology evidence="1">Single-pass membrane protein</topology>
    </subcellularLocation>
</comment>
<feature type="active site" description="Proton acceptor" evidence="13">
    <location>
        <position position="558"/>
    </location>
</feature>
<reference evidence="21" key="1">
    <citation type="submission" date="2019-08" db="EMBL/GenBank/DDBJ databases">
        <title>The improved chromosome-level genome for the pearl oyster Pinctada fucata martensii using PacBio sequencing and Hi-C.</title>
        <authorList>
            <person name="Zheng Z."/>
        </authorList>
    </citation>
    <scope>NUCLEOTIDE SEQUENCE</scope>
    <source>
        <strain evidence="21">ZZ-2019</strain>
        <tissue evidence="21">Adductor muscle</tissue>
    </source>
</reference>
<evidence type="ECO:0000256" key="1">
    <source>
        <dbReference type="ARBA" id="ARBA00004167"/>
    </source>
</evidence>
<evidence type="ECO:0000256" key="9">
    <source>
        <dbReference type="ARBA" id="ARBA00023170"/>
    </source>
</evidence>
<evidence type="ECO:0000256" key="10">
    <source>
        <dbReference type="ARBA" id="ARBA00023180"/>
    </source>
</evidence>
<dbReference type="InterPro" id="IPR008266">
    <property type="entry name" value="Tyr_kinase_AS"/>
</dbReference>
<dbReference type="SMART" id="SM00408">
    <property type="entry name" value="IGc2"/>
    <property type="match status" value="3"/>
</dbReference>
<feature type="binding site" evidence="15">
    <location>
        <position position="563"/>
    </location>
    <ligand>
        <name>Mg(2+)</name>
        <dbReference type="ChEBI" id="CHEBI:18420"/>
    </ligand>
</feature>
<evidence type="ECO:0000256" key="5">
    <source>
        <dbReference type="ARBA" id="ARBA00022737"/>
    </source>
</evidence>
<evidence type="ECO:0000256" key="17">
    <source>
        <dbReference type="SAM" id="MobiDB-lite"/>
    </source>
</evidence>
<dbReference type="InterPro" id="IPR013098">
    <property type="entry name" value="Ig_I-set"/>
</dbReference>
<dbReference type="Gene3D" id="2.60.40.10">
    <property type="entry name" value="Immunoglobulins"/>
    <property type="match status" value="3"/>
</dbReference>
<feature type="domain" description="Ig-like" evidence="20">
    <location>
        <begin position="17"/>
        <end position="101"/>
    </location>
</feature>
<keyword evidence="11" id="KW-0393">Immunoglobulin domain</keyword>
<evidence type="ECO:0000256" key="7">
    <source>
        <dbReference type="ARBA" id="ARBA00023136"/>
    </source>
</evidence>
<keyword evidence="3" id="KW-1003">Cell membrane</keyword>
<dbReference type="GO" id="GO:0005524">
    <property type="term" value="F:ATP binding"/>
    <property type="evidence" value="ECO:0007669"/>
    <property type="project" value="UniProtKB-UniRule"/>
</dbReference>
<dbReference type="Gene3D" id="3.30.200.20">
    <property type="entry name" value="Phosphorylase Kinase, domain 1"/>
    <property type="match status" value="1"/>
</dbReference>
<evidence type="ECO:0000256" key="12">
    <source>
        <dbReference type="ARBA" id="ARBA00051243"/>
    </source>
</evidence>
<organism evidence="21 22">
    <name type="scientific">Pinctada imbricata</name>
    <name type="common">Atlantic pearl-oyster</name>
    <name type="synonym">Pinctada martensii</name>
    <dbReference type="NCBI Taxonomy" id="66713"/>
    <lineage>
        <taxon>Eukaryota</taxon>
        <taxon>Metazoa</taxon>
        <taxon>Spiralia</taxon>
        <taxon>Lophotrochozoa</taxon>
        <taxon>Mollusca</taxon>
        <taxon>Bivalvia</taxon>
        <taxon>Autobranchia</taxon>
        <taxon>Pteriomorphia</taxon>
        <taxon>Pterioida</taxon>
        <taxon>Pterioidea</taxon>
        <taxon>Pteriidae</taxon>
        <taxon>Pinctada</taxon>
    </lineage>
</organism>
<evidence type="ECO:0000256" key="11">
    <source>
        <dbReference type="ARBA" id="ARBA00023319"/>
    </source>
</evidence>
<keyword evidence="22" id="KW-1185">Reference proteome</keyword>
<keyword evidence="7 18" id="KW-0472">Membrane</keyword>
<evidence type="ECO:0000256" key="2">
    <source>
        <dbReference type="ARBA" id="ARBA00004236"/>
    </source>
</evidence>
<evidence type="ECO:0000313" key="22">
    <source>
        <dbReference type="Proteomes" id="UP001186944"/>
    </source>
</evidence>
<dbReference type="Pfam" id="PF07679">
    <property type="entry name" value="I-set"/>
    <property type="match status" value="1"/>
</dbReference>
<evidence type="ECO:0000259" key="19">
    <source>
        <dbReference type="PROSITE" id="PS50011"/>
    </source>
</evidence>
<keyword evidence="8" id="KW-1015">Disulfide bond</keyword>
<evidence type="ECO:0000313" key="21">
    <source>
        <dbReference type="EMBL" id="KAK3092980.1"/>
    </source>
</evidence>
<dbReference type="InterPro" id="IPR013783">
    <property type="entry name" value="Ig-like_fold"/>
</dbReference>
<feature type="binding site" evidence="16">
    <location>
        <position position="454"/>
    </location>
    <ligand>
        <name>ATP</name>
        <dbReference type="ChEBI" id="CHEBI:30616"/>
    </ligand>
</feature>
<evidence type="ECO:0000256" key="13">
    <source>
        <dbReference type="PIRSR" id="PIRSR000615-1"/>
    </source>
</evidence>
<keyword evidence="9" id="KW-0675">Receptor</keyword>
<evidence type="ECO:0000256" key="16">
    <source>
        <dbReference type="PROSITE-ProRule" id="PRU10141"/>
    </source>
</evidence>
<keyword evidence="15" id="KW-0479">Metal-binding</keyword>
<dbReference type="SMART" id="SM00409">
    <property type="entry name" value="IG"/>
    <property type="match status" value="3"/>
</dbReference>
<dbReference type="EMBL" id="VSWD01000009">
    <property type="protein sequence ID" value="KAK3092980.1"/>
    <property type="molecule type" value="Genomic_DNA"/>
</dbReference>
<evidence type="ECO:0000256" key="15">
    <source>
        <dbReference type="PIRSR" id="PIRSR000615-3"/>
    </source>
</evidence>
<dbReference type="Pfam" id="PF13927">
    <property type="entry name" value="Ig_3"/>
    <property type="match status" value="2"/>
</dbReference>
<dbReference type="PIRSF" id="PIRSF000615">
    <property type="entry name" value="TyrPK_CSF1-R"/>
    <property type="match status" value="1"/>
</dbReference>
<keyword evidence="15" id="KW-0460">Magnesium</keyword>
<feature type="domain" description="Protein kinase" evidence="19">
    <location>
        <begin position="420"/>
        <end position="689"/>
    </location>
</feature>
<dbReference type="FunFam" id="2.60.40.10:FF:002353">
    <property type="entry name" value="Uncharacterized protein"/>
    <property type="match status" value="1"/>
</dbReference>
<dbReference type="PROSITE" id="PS50011">
    <property type="entry name" value="PROTEIN_KINASE_DOM"/>
    <property type="match status" value="1"/>
</dbReference>
<dbReference type="InterPro" id="IPR001245">
    <property type="entry name" value="Ser-Thr/Tyr_kinase_cat_dom"/>
</dbReference>
<dbReference type="AlphaFoldDB" id="A0AA89BSU1"/>
<evidence type="ECO:0000256" key="6">
    <source>
        <dbReference type="ARBA" id="ARBA00022989"/>
    </source>
</evidence>
<dbReference type="SUPFAM" id="SSF56112">
    <property type="entry name" value="Protein kinase-like (PK-like)"/>
    <property type="match status" value="1"/>
</dbReference>
<dbReference type="SUPFAM" id="SSF48726">
    <property type="entry name" value="Immunoglobulin"/>
    <property type="match status" value="3"/>
</dbReference>
<keyword evidence="6 18" id="KW-1133">Transmembrane helix</keyword>
<feature type="domain" description="Ig-like" evidence="20">
    <location>
        <begin position="119"/>
        <end position="191"/>
    </location>
</feature>
<comment type="catalytic activity">
    <reaction evidence="12">
        <text>L-tyrosyl-[protein] + ATP = O-phospho-L-tyrosyl-[protein] + ADP + H(+)</text>
        <dbReference type="Rhea" id="RHEA:10596"/>
        <dbReference type="Rhea" id="RHEA-COMP:10136"/>
        <dbReference type="Rhea" id="RHEA-COMP:20101"/>
        <dbReference type="ChEBI" id="CHEBI:15378"/>
        <dbReference type="ChEBI" id="CHEBI:30616"/>
        <dbReference type="ChEBI" id="CHEBI:46858"/>
        <dbReference type="ChEBI" id="CHEBI:61978"/>
        <dbReference type="ChEBI" id="CHEBI:456216"/>
        <dbReference type="EC" id="2.7.10.1"/>
    </reaction>
</comment>
<dbReference type="PRINTS" id="PR00109">
    <property type="entry name" value="TYRKINASE"/>
</dbReference>
<dbReference type="Pfam" id="PF07714">
    <property type="entry name" value="PK_Tyr_Ser-Thr"/>
    <property type="match status" value="1"/>
</dbReference>
<protein>
    <recommendedName>
        <fullName evidence="23">Receptor protein-tyrosine kinase</fullName>
    </recommendedName>
</protein>
<sequence>MAGEKRQNVWIIVSVPPIISRGPREMEAEEDGTALFNCQVTATKYPVTTIIWKKDGNYIKMGSTRHHTDKANGTLIISDVKMRDAGTYACVANTTGHNLVSSSLAYLRVKKKLKFSPMPRRAHILLSKDSSVPCRAEGDGPVRIHWVKNGQPDSGTSRITVDGTLQFINVQRSDEGWYTCIASSQKQGSINITIYIDVVEMPKFQISPQNLTVYEGQPVMLHCVAIGDPKPDVNWDKNYFRDFDFSRVKFFTNGTLSISRVYMEDKGRYGCTANNTAGKTRREAFLNVATSTDFVDSKPNSDEGGFDMMKTVIIAVCSAGAYLALVIALTAYCSYRLLLQRKNRKALMKSENGNINQEQHELLAKDRDSESRTQFRSDSDNRSHASGLSSQPSHSSQSQSHSQRSRRGSFDRYHFPRQNLGTLGMLGTGMYGDVFLAKARGIRDVEPETLVVVKSLLTKDEHLFFEFRQEMDMYSKLDHPFVIKLLGVCREMEPQFMITEYCDWGDLKQFLLATRGNYNGRPMPTRVPPLTVAQKLNMCNQVALGMEHIANHRFIHKDLAARNILLTSRLELKISSLSLCRDIYAGEYYLHSQSLIPLRWLPSEAVFDDEYSTKSDVWAFGVFMWEVFHSGEFPFSSLADDEVLRRLKVSELKLPMIEQIPAEIAEVIRKCTLDSPRERPLFSDLCLYLSDIMTKVQSSSAPMSPATSISS</sequence>
<evidence type="ECO:0000256" key="18">
    <source>
        <dbReference type="SAM" id="Phobius"/>
    </source>
</evidence>
<evidence type="ECO:0000256" key="3">
    <source>
        <dbReference type="ARBA" id="ARBA00022475"/>
    </source>
</evidence>
<evidence type="ECO:0000256" key="4">
    <source>
        <dbReference type="ARBA" id="ARBA00022692"/>
    </source>
</evidence>
<dbReference type="Proteomes" id="UP001186944">
    <property type="component" value="Unassembled WGS sequence"/>
</dbReference>
<dbReference type="InterPro" id="IPR003598">
    <property type="entry name" value="Ig_sub2"/>
</dbReference>
<evidence type="ECO:0000256" key="8">
    <source>
        <dbReference type="ARBA" id="ARBA00023157"/>
    </source>
</evidence>
<dbReference type="InterPro" id="IPR007110">
    <property type="entry name" value="Ig-like_dom"/>
</dbReference>
<keyword evidence="14 16" id="KW-0067">ATP-binding</keyword>
<feature type="transmembrane region" description="Helical" evidence="18">
    <location>
        <begin position="319"/>
        <end position="339"/>
    </location>
</feature>
<feature type="domain" description="Ig-like" evidence="20">
    <location>
        <begin position="202"/>
        <end position="287"/>
    </location>
</feature>
<dbReference type="InterPro" id="IPR017441">
    <property type="entry name" value="Protein_kinase_ATP_BS"/>
</dbReference>
<dbReference type="InterPro" id="IPR003599">
    <property type="entry name" value="Ig_sub"/>
</dbReference>
<keyword evidence="5" id="KW-0677">Repeat</keyword>
<dbReference type="PANTHER" id="PTHR24416">
    <property type="entry name" value="TYROSINE-PROTEIN KINASE RECEPTOR"/>
    <property type="match status" value="1"/>
</dbReference>
<dbReference type="FunFam" id="2.60.40.10:FF:000005">
    <property type="entry name" value="Neuronal cell adhesion molecule"/>
    <property type="match status" value="1"/>
</dbReference>
<feature type="region of interest" description="Disordered" evidence="17">
    <location>
        <begin position="360"/>
        <end position="409"/>
    </location>
</feature>
<dbReference type="FunFam" id="1.10.510.10:FF:000200">
    <property type="entry name" value="inactive tyrosine-protein kinase 7"/>
    <property type="match status" value="1"/>
</dbReference>
<accession>A0AA89BSU1</accession>
<dbReference type="InterPro" id="IPR036179">
    <property type="entry name" value="Ig-like_dom_sf"/>
</dbReference>
<dbReference type="GO" id="GO:0004714">
    <property type="term" value="F:transmembrane receptor protein tyrosine kinase activity"/>
    <property type="evidence" value="ECO:0007669"/>
    <property type="project" value="UniProtKB-EC"/>
</dbReference>
<keyword evidence="4 18" id="KW-0812">Transmembrane</keyword>
<dbReference type="PROSITE" id="PS00109">
    <property type="entry name" value="PROTEIN_KINASE_TYR"/>
    <property type="match status" value="1"/>
</dbReference>
<dbReference type="PROSITE" id="PS50835">
    <property type="entry name" value="IG_LIKE"/>
    <property type="match status" value="3"/>
</dbReference>
<dbReference type="CDD" id="cd00096">
    <property type="entry name" value="Ig"/>
    <property type="match status" value="1"/>
</dbReference>